<dbReference type="NCBIfam" id="NF045470">
    <property type="entry name" value="Opp2B"/>
    <property type="match status" value="1"/>
</dbReference>
<evidence type="ECO:0000256" key="7">
    <source>
        <dbReference type="ARBA" id="ARBA00023065"/>
    </source>
</evidence>
<evidence type="ECO:0000256" key="4">
    <source>
        <dbReference type="ARBA" id="ARBA00022596"/>
    </source>
</evidence>
<evidence type="ECO:0000256" key="2">
    <source>
        <dbReference type="ARBA" id="ARBA00022448"/>
    </source>
</evidence>
<comment type="similarity">
    <text evidence="10">Belongs to the binding-protein-dependent transport system permease family. OppBC subfamily.</text>
</comment>
<feature type="transmembrane region" description="Helical" evidence="13">
    <location>
        <begin position="101"/>
        <end position="124"/>
    </location>
</feature>
<feature type="transmembrane region" description="Helical" evidence="13">
    <location>
        <begin position="12"/>
        <end position="30"/>
    </location>
</feature>
<keyword evidence="2 13" id="KW-0813">Transport</keyword>
<dbReference type="Pfam" id="PF19300">
    <property type="entry name" value="BPD_transp_1_N"/>
    <property type="match status" value="1"/>
</dbReference>
<keyword evidence="6 13" id="KW-1133">Transmembrane helix</keyword>
<proteinExistence type="inferred from homology"/>
<feature type="transmembrane region" description="Helical" evidence="13">
    <location>
        <begin position="136"/>
        <end position="163"/>
    </location>
</feature>
<evidence type="ECO:0000259" key="14">
    <source>
        <dbReference type="PROSITE" id="PS50928"/>
    </source>
</evidence>
<feature type="domain" description="ABC transmembrane type-1" evidence="14">
    <location>
        <begin position="97"/>
        <end position="298"/>
    </location>
</feature>
<dbReference type="Gene3D" id="1.10.3720.10">
    <property type="entry name" value="MetI-like"/>
    <property type="match status" value="1"/>
</dbReference>
<dbReference type="InterPro" id="IPR045621">
    <property type="entry name" value="BPD_transp_1_N"/>
</dbReference>
<dbReference type="PROSITE" id="PS50928">
    <property type="entry name" value="ABC_TM1"/>
    <property type="match status" value="1"/>
</dbReference>
<evidence type="ECO:0000256" key="10">
    <source>
        <dbReference type="ARBA" id="ARBA00024202"/>
    </source>
</evidence>
<name>A0A934K5Z3_9BACT</name>
<dbReference type="PANTHER" id="PTHR43163:SF6">
    <property type="entry name" value="DIPEPTIDE TRANSPORT SYSTEM PERMEASE PROTEIN DPPB-RELATED"/>
    <property type="match status" value="1"/>
</dbReference>
<dbReference type="Pfam" id="PF00528">
    <property type="entry name" value="BPD_transp_1"/>
    <property type="match status" value="1"/>
</dbReference>
<organism evidence="15 16">
    <name type="scientific">Candidatus Nephthysia bennettiae</name>
    <dbReference type="NCBI Taxonomy" id="3127016"/>
    <lineage>
        <taxon>Bacteria</taxon>
        <taxon>Bacillati</taxon>
        <taxon>Candidatus Dormiibacterota</taxon>
        <taxon>Candidatus Dormibacteria</taxon>
        <taxon>Candidatus Dormibacterales</taxon>
        <taxon>Candidatus Dormibacteraceae</taxon>
        <taxon>Candidatus Nephthysia</taxon>
    </lineage>
</organism>
<reference evidence="15" key="1">
    <citation type="submission" date="2020-10" db="EMBL/GenBank/DDBJ databases">
        <title>Ca. Dormibacterota MAGs.</title>
        <authorList>
            <person name="Montgomery K."/>
        </authorList>
    </citation>
    <scope>NUCLEOTIDE SEQUENCE [LARGE SCALE GENOMIC DNA]</scope>
    <source>
        <strain evidence="15">SC8812_S17_10</strain>
    </source>
</reference>
<evidence type="ECO:0000256" key="6">
    <source>
        <dbReference type="ARBA" id="ARBA00022989"/>
    </source>
</evidence>
<dbReference type="Proteomes" id="UP000612893">
    <property type="component" value="Unassembled WGS sequence"/>
</dbReference>
<dbReference type="PANTHER" id="PTHR43163">
    <property type="entry name" value="DIPEPTIDE TRANSPORT SYSTEM PERMEASE PROTEIN DPPB-RELATED"/>
    <property type="match status" value="1"/>
</dbReference>
<keyword evidence="9 13" id="KW-0472">Membrane</keyword>
<dbReference type="SUPFAM" id="SSF161098">
    <property type="entry name" value="MetI-like"/>
    <property type="match status" value="1"/>
</dbReference>
<dbReference type="GO" id="GO:0005886">
    <property type="term" value="C:plasma membrane"/>
    <property type="evidence" value="ECO:0007669"/>
    <property type="project" value="UniProtKB-SubCell"/>
</dbReference>
<evidence type="ECO:0000256" key="3">
    <source>
        <dbReference type="ARBA" id="ARBA00022475"/>
    </source>
</evidence>
<dbReference type="GO" id="GO:0015675">
    <property type="term" value="P:nickel cation transport"/>
    <property type="evidence" value="ECO:0007669"/>
    <property type="project" value="UniProtKB-KW"/>
</dbReference>
<keyword evidence="8" id="KW-0921">Nickel transport</keyword>
<evidence type="ECO:0000256" key="5">
    <source>
        <dbReference type="ARBA" id="ARBA00022692"/>
    </source>
</evidence>
<dbReference type="InterPro" id="IPR050045">
    <property type="entry name" value="Opp2B"/>
</dbReference>
<evidence type="ECO:0000256" key="9">
    <source>
        <dbReference type="ARBA" id="ARBA00023136"/>
    </source>
</evidence>
<accession>A0A934K5Z3</accession>
<feature type="transmembrane region" description="Helical" evidence="13">
    <location>
        <begin position="275"/>
        <end position="301"/>
    </location>
</feature>
<protein>
    <recommendedName>
        <fullName evidence="12">Nickel import system permease protein NikB</fullName>
    </recommendedName>
</protein>
<evidence type="ECO:0000313" key="15">
    <source>
        <dbReference type="EMBL" id="MBJ7599504.1"/>
    </source>
</evidence>
<keyword evidence="4" id="KW-0533">Nickel</keyword>
<comment type="subunit">
    <text evidence="11">The complex is composed of two ATP-binding proteins (NikD and NikE), two transmembrane proteins (NikB and NikC) and a solute-binding protein (NikA).</text>
</comment>
<keyword evidence="5 13" id="KW-0812">Transmembrane</keyword>
<evidence type="ECO:0000256" key="8">
    <source>
        <dbReference type="ARBA" id="ARBA00023112"/>
    </source>
</evidence>
<comment type="subcellular location">
    <subcellularLocation>
        <location evidence="1 13">Cell membrane</location>
        <topology evidence="1 13">Multi-pass membrane protein</topology>
    </subcellularLocation>
</comment>
<dbReference type="InterPro" id="IPR000515">
    <property type="entry name" value="MetI-like"/>
</dbReference>
<dbReference type="RefSeq" id="WP_338203014.1">
    <property type="nucleotide sequence ID" value="NZ_JAEKNR010000155.1"/>
</dbReference>
<dbReference type="AlphaFoldDB" id="A0A934K5Z3"/>
<evidence type="ECO:0000256" key="1">
    <source>
        <dbReference type="ARBA" id="ARBA00004651"/>
    </source>
</evidence>
<dbReference type="EMBL" id="JAEKNR010000155">
    <property type="protein sequence ID" value="MBJ7599504.1"/>
    <property type="molecule type" value="Genomic_DNA"/>
</dbReference>
<gene>
    <name evidence="15" type="ORF">JF922_15675</name>
</gene>
<evidence type="ECO:0000256" key="12">
    <source>
        <dbReference type="ARBA" id="ARBA00044774"/>
    </source>
</evidence>
<evidence type="ECO:0000313" key="16">
    <source>
        <dbReference type="Proteomes" id="UP000612893"/>
    </source>
</evidence>
<comment type="caution">
    <text evidence="15">The sequence shown here is derived from an EMBL/GenBank/DDBJ whole genome shotgun (WGS) entry which is preliminary data.</text>
</comment>
<evidence type="ECO:0000256" key="13">
    <source>
        <dbReference type="RuleBase" id="RU363032"/>
    </source>
</evidence>
<keyword evidence="3" id="KW-1003">Cell membrane</keyword>
<keyword evidence="16" id="KW-1185">Reference proteome</keyword>
<dbReference type="CDD" id="cd06261">
    <property type="entry name" value="TM_PBP2"/>
    <property type="match status" value="1"/>
</dbReference>
<evidence type="ECO:0000256" key="11">
    <source>
        <dbReference type="ARBA" id="ARBA00038669"/>
    </source>
</evidence>
<sequence length="308" mass="32755">MVQFAVRRTALAVPVLLGVSVMVFGILHLLPGDPAQIMLAGSGNVTAAQIQQLHHELGLDQPIYIQYLTWIGGALHGDLGRSIQDRSLVTSEILQNAPATFVLAAAAMLVALTVGLTMGTLAAVKQHTFIDSLASTVGVIGTSIPNFWAAILLILVFSLFLGWLPSTGGGDFQHLVLPALALGLDFAAVNTRLVRSGMVEVLRQDYVRTARAKGLGKLRVVGKHALKNALIPMVTIAGLQFGNLLAGAVVIETVFARQGLGRMLLAGILAKDYPVVQGVVLFIALAYVLINLAVDFTYGLLDPRIRLR</sequence>
<keyword evidence="7" id="KW-0406">Ion transport</keyword>
<feature type="transmembrane region" description="Helical" evidence="13">
    <location>
        <begin position="229"/>
        <end position="255"/>
    </location>
</feature>
<feature type="transmembrane region" description="Helical" evidence="13">
    <location>
        <begin position="175"/>
        <end position="194"/>
    </location>
</feature>
<dbReference type="InterPro" id="IPR035906">
    <property type="entry name" value="MetI-like_sf"/>
</dbReference>